<keyword evidence="1" id="KW-0812">Transmembrane</keyword>
<dbReference type="AlphaFoldDB" id="A0A391NNY1"/>
<dbReference type="EMBL" id="BDIP01002945">
    <property type="protein sequence ID" value="GCA63285.1"/>
    <property type="molecule type" value="Genomic_DNA"/>
</dbReference>
<evidence type="ECO:0000313" key="3">
    <source>
        <dbReference type="Proteomes" id="UP000265618"/>
    </source>
</evidence>
<keyword evidence="1" id="KW-1133">Transmembrane helix</keyword>
<proteinExistence type="predicted"/>
<keyword evidence="3" id="KW-1185">Reference proteome</keyword>
<name>A0A391NNY1_9EUKA</name>
<dbReference type="Proteomes" id="UP000265618">
    <property type="component" value="Unassembled WGS sequence"/>
</dbReference>
<protein>
    <submittedName>
        <fullName evidence="2">Uncharacterized protein</fullName>
    </submittedName>
</protein>
<organism evidence="2 3">
    <name type="scientific">Kipferlia bialata</name>
    <dbReference type="NCBI Taxonomy" id="797122"/>
    <lineage>
        <taxon>Eukaryota</taxon>
        <taxon>Metamonada</taxon>
        <taxon>Carpediemonas-like organisms</taxon>
        <taxon>Kipferlia</taxon>
    </lineage>
</organism>
<gene>
    <name evidence="2" type="ORF">KIPB_009024</name>
</gene>
<comment type="caution">
    <text evidence="2">The sequence shown here is derived from an EMBL/GenBank/DDBJ whole genome shotgun (WGS) entry which is preliminary data.</text>
</comment>
<evidence type="ECO:0000313" key="2">
    <source>
        <dbReference type="EMBL" id="GCA63285.1"/>
    </source>
</evidence>
<keyword evidence="1" id="KW-0472">Membrane</keyword>
<reference evidence="2 3" key="1">
    <citation type="journal article" date="2018" name="PLoS ONE">
        <title>The draft genome of Kipferlia bialata reveals reductive genome evolution in fornicate parasites.</title>
        <authorList>
            <person name="Tanifuji G."/>
            <person name="Takabayashi S."/>
            <person name="Kume K."/>
            <person name="Takagi M."/>
            <person name="Nakayama T."/>
            <person name="Kamikawa R."/>
            <person name="Inagaki Y."/>
            <person name="Hashimoto T."/>
        </authorList>
    </citation>
    <scope>NUCLEOTIDE SEQUENCE [LARGE SCALE GENOMIC DNA]</scope>
    <source>
        <strain evidence="2">NY0173</strain>
    </source>
</reference>
<evidence type="ECO:0000256" key="1">
    <source>
        <dbReference type="SAM" id="Phobius"/>
    </source>
</evidence>
<accession>A0A391NNY1</accession>
<sequence length="150" mass="15137">MTLLSTVALTAMPDDVSPWDRCKSVLAKVGIVGASVAIPAAIAVATGGIGIPAVAALLPISKTVTDTLGKLGVDIPIEGLATTLAGCLGGKGGDAVKAVFGLVTGKKKEAKREIQIKASIEQVLRPHMRDISEVCAVTSKPLGPESVVSV</sequence>
<feature type="transmembrane region" description="Helical" evidence="1">
    <location>
        <begin position="37"/>
        <end position="60"/>
    </location>
</feature>